<comment type="subcellular location">
    <subcellularLocation>
        <location evidence="1">Membrane</location>
        <topology evidence="1">Multi-pass membrane protein</topology>
    </subcellularLocation>
</comment>
<dbReference type="AlphaFoldDB" id="A0A2W5Q4F5"/>
<feature type="transmembrane region" description="Helical" evidence="6">
    <location>
        <begin position="48"/>
        <end position="67"/>
    </location>
</feature>
<evidence type="ECO:0000256" key="5">
    <source>
        <dbReference type="ARBA" id="ARBA00023136"/>
    </source>
</evidence>
<gene>
    <name evidence="7" type="ORF">DI551_05390</name>
</gene>
<dbReference type="InterPro" id="IPR005496">
    <property type="entry name" value="Integral_membrane_TerC"/>
</dbReference>
<comment type="caution">
    <text evidence="7">The sequence shown here is derived from an EMBL/GenBank/DDBJ whole genome shotgun (WGS) entry which is preliminary data.</text>
</comment>
<keyword evidence="5 6" id="KW-0472">Membrane</keyword>
<evidence type="ECO:0000256" key="2">
    <source>
        <dbReference type="ARBA" id="ARBA00007511"/>
    </source>
</evidence>
<evidence type="ECO:0000313" key="7">
    <source>
        <dbReference type="EMBL" id="PZQ46260.1"/>
    </source>
</evidence>
<dbReference type="GO" id="GO:0016020">
    <property type="term" value="C:membrane"/>
    <property type="evidence" value="ECO:0007669"/>
    <property type="project" value="UniProtKB-SubCell"/>
</dbReference>
<evidence type="ECO:0000313" key="8">
    <source>
        <dbReference type="Proteomes" id="UP000249417"/>
    </source>
</evidence>
<comment type="similarity">
    <text evidence="2">Belongs to the TerC family.</text>
</comment>
<dbReference type="Pfam" id="PF03741">
    <property type="entry name" value="TerC"/>
    <property type="match status" value="1"/>
</dbReference>
<keyword evidence="4 6" id="KW-1133">Transmembrane helix</keyword>
<evidence type="ECO:0000256" key="1">
    <source>
        <dbReference type="ARBA" id="ARBA00004141"/>
    </source>
</evidence>
<sequence>MDISVLTQDFLGHPVWLWASFMVFVFTLLFVDLFVLNKKDHVIELKESLRLASIYASLGLLFGLWVWHSDGGGDAADYYTVWLLELSLSMDNLFVMSVIFSSFAIPRQYQHRVLVWGILGVVVLRGIMIAAGSALVQQYTWVLMIFAAILILTGIKLLKTDTEEKEDYTQKGYVRFLKKHLRVDDQLHGNQFFVRLKDAAGKPLLYATPLFLTLCTIELTDVMFAFDSVPAALAVTTDPYIVYTANIFAILGLRAMFFAIEHIIHRFEYLKYSLSIVLILIGCKVFYVELTDDHLPAIVSLAMTVGVLAGGIVLSMLRTKKGESHSHTE</sequence>
<feature type="transmembrane region" description="Helical" evidence="6">
    <location>
        <begin position="15"/>
        <end position="36"/>
    </location>
</feature>
<name>A0A2W5Q4F5_9BACT</name>
<keyword evidence="3 6" id="KW-0812">Transmembrane</keyword>
<feature type="transmembrane region" description="Helical" evidence="6">
    <location>
        <begin position="204"/>
        <end position="225"/>
    </location>
</feature>
<evidence type="ECO:0000256" key="6">
    <source>
        <dbReference type="SAM" id="Phobius"/>
    </source>
</evidence>
<proteinExistence type="inferred from homology"/>
<feature type="transmembrane region" description="Helical" evidence="6">
    <location>
        <begin position="79"/>
        <end position="101"/>
    </location>
</feature>
<evidence type="ECO:0000256" key="4">
    <source>
        <dbReference type="ARBA" id="ARBA00022989"/>
    </source>
</evidence>
<dbReference type="EMBL" id="QFQB01000029">
    <property type="protein sequence ID" value="PZQ46260.1"/>
    <property type="molecule type" value="Genomic_DNA"/>
</dbReference>
<dbReference type="Proteomes" id="UP000249417">
    <property type="component" value="Unassembled WGS sequence"/>
</dbReference>
<evidence type="ECO:0000256" key="3">
    <source>
        <dbReference type="ARBA" id="ARBA00022692"/>
    </source>
</evidence>
<reference evidence="7 8" key="1">
    <citation type="submission" date="2017-08" db="EMBL/GenBank/DDBJ databases">
        <title>Infants hospitalized years apart are colonized by the same room-sourced microbial strains.</title>
        <authorList>
            <person name="Brooks B."/>
            <person name="Olm M.R."/>
            <person name="Firek B.A."/>
            <person name="Baker R."/>
            <person name="Thomas B.C."/>
            <person name="Morowitz M.J."/>
            <person name="Banfield J.F."/>
        </authorList>
    </citation>
    <scope>NUCLEOTIDE SEQUENCE [LARGE SCALE GENOMIC DNA]</scope>
    <source>
        <strain evidence="7">S2_005_002_R2_29</strain>
    </source>
</reference>
<dbReference type="PANTHER" id="PTHR30238">
    <property type="entry name" value="MEMBRANE BOUND PREDICTED REDOX MODULATOR"/>
    <property type="match status" value="1"/>
</dbReference>
<feature type="transmembrane region" description="Helical" evidence="6">
    <location>
        <begin position="139"/>
        <end position="158"/>
    </location>
</feature>
<organism evidence="7 8">
    <name type="scientific">Micavibrio aeruginosavorus</name>
    <dbReference type="NCBI Taxonomy" id="349221"/>
    <lineage>
        <taxon>Bacteria</taxon>
        <taxon>Pseudomonadati</taxon>
        <taxon>Bdellovibrionota</taxon>
        <taxon>Bdellovibrionia</taxon>
        <taxon>Bdellovibrionales</taxon>
        <taxon>Pseudobdellovibrionaceae</taxon>
        <taxon>Micavibrio</taxon>
    </lineage>
</organism>
<protein>
    <submittedName>
        <fullName evidence="7">TerC family protein</fullName>
    </submittedName>
</protein>
<feature type="transmembrane region" description="Helical" evidence="6">
    <location>
        <begin position="240"/>
        <end position="257"/>
    </location>
</feature>
<accession>A0A2W5Q4F5</accession>
<dbReference type="InterPro" id="IPR022369">
    <property type="entry name" value="Integral_membrane_TerC_rswitch"/>
</dbReference>
<feature type="transmembrane region" description="Helical" evidence="6">
    <location>
        <begin position="113"/>
        <end position="133"/>
    </location>
</feature>
<feature type="transmembrane region" description="Helical" evidence="6">
    <location>
        <begin position="294"/>
        <end position="317"/>
    </location>
</feature>
<feature type="transmembrane region" description="Helical" evidence="6">
    <location>
        <begin position="269"/>
        <end position="288"/>
    </location>
</feature>
<dbReference type="NCBIfam" id="TIGR03718">
    <property type="entry name" value="R_switched_Alx"/>
    <property type="match status" value="1"/>
</dbReference>
<dbReference type="PANTHER" id="PTHR30238:SF0">
    <property type="entry name" value="THYLAKOID MEMBRANE PROTEIN TERC, CHLOROPLASTIC"/>
    <property type="match status" value="1"/>
</dbReference>